<dbReference type="AlphaFoldDB" id="A0A931AV70"/>
<organism evidence="1 2">
    <name type="scientific">Enterococcus lacertideformus</name>
    <dbReference type="NCBI Taxonomy" id="2771493"/>
    <lineage>
        <taxon>Bacteria</taxon>
        <taxon>Bacillati</taxon>
        <taxon>Bacillota</taxon>
        <taxon>Bacilli</taxon>
        <taxon>Lactobacillales</taxon>
        <taxon>Enterococcaceae</taxon>
        <taxon>Enterococcus</taxon>
    </lineage>
</organism>
<protein>
    <submittedName>
        <fullName evidence="1">Uncharacterized protein</fullName>
    </submittedName>
</protein>
<name>A0A931AV70_9ENTE</name>
<sequence length="83" mass="9784">MEKSKQDTSKDKEKHLNAILAELQEAKKHMGELNIVEEKITTEVKRQFKDLKHMGMKECEKLRNEAKQLYREMNNINKEGPSL</sequence>
<dbReference type="EMBL" id="JADAKE010000010">
    <property type="protein sequence ID" value="MBF8807698.1"/>
    <property type="molecule type" value="Genomic_DNA"/>
</dbReference>
<evidence type="ECO:0000313" key="1">
    <source>
        <dbReference type="EMBL" id="MBF8807698.1"/>
    </source>
</evidence>
<gene>
    <name evidence="1" type="ORF">IC227_04095</name>
</gene>
<proteinExistence type="predicted"/>
<evidence type="ECO:0000313" key="2">
    <source>
        <dbReference type="Proteomes" id="UP000637757"/>
    </source>
</evidence>
<keyword evidence="2" id="KW-1185">Reference proteome</keyword>
<reference evidence="1" key="1">
    <citation type="submission" date="2020-09" db="EMBL/GenBank/DDBJ databases">
        <title>Genomic insights into the novelty and pathogenicity of a unique biofilm-forming Enterococcus sp. bacteria (Enterococcus lacertideformus) identified in reptiles.</title>
        <authorList>
            <person name="Agius J.E."/>
            <person name="Phalen D.N."/>
            <person name="Rose K."/>
            <person name="Eden J.-S."/>
        </authorList>
    </citation>
    <scope>NUCLEOTIDE SEQUENCE</scope>
    <source>
        <strain evidence="1">PHRS 0518</strain>
    </source>
</reference>
<accession>A0A931AV70</accession>
<comment type="caution">
    <text evidence="1">The sequence shown here is derived from an EMBL/GenBank/DDBJ whole genome shotgun (WGS) entry which is preliminary data.</text>
</comment>
<dbReference type="Proteomes" id="UP000637757">
    <property type="component" value="Unassembled WGS sequence"/>
</dbReference>